<evidence type="ECO:0000313" key="1">
    <source>
        <dbReference type="EMBL" id="KFO33042.1"/>
    </source>
</evidence>
<keyword evidence="2" id="KW-1185">Reference proteome</keyword>
<sequence length="73" mass="7549">MPGLGSIPAGGGGCVQEESVQAAKTPSLQPCLFLSLTQQLCRDQTERADLLQASVSPVSIAAPQMDPAPSRKL</sequence>
<reference evidence="1 2" key="1">
    <citation type="submission" date="2013-11" db="EMBL/GenBank/DDBJ databases">
        <title>The Damaraland mole rat (Fukomys damarensis) genome and evolution of African mole rats.</title>
        <authorList>
            <person name="Gladyshev V.N."/>
            <person name="Fang X."/>
        </authorList>
    </citation>
    <scope>NUCLEOTIDE SEQUENCE [LARGE SCALE GENOMIC DNA]</scope>
    <source>
        <tissue evidence="1">Liver</tissue>
    </source>
</reference>
<dbReference type="EMBL" id="KN122106">
    <property type="protein sequence ID" value="KFO33042.1"/>
    <property type="molecule type" value="Genomic_DNA"/>
</dbReference>
<dbReference type="Proteomes" id="UP000028990">
    <property type="component" value="Unassembled WGS sequence"/>
</dbReference>
<name>A0A091DPN0_FUKDA</name>
<dbReference type="AlphaFoldDB" id="A0A091DPN0"/>
<organism evidence="1 2">
    <name type="scientific">Fukomys damarensis</name>
    <name type="common">Damaraland mole rat</name>
    <name type="synonym">Cryptomys damarensis</name>
    <dbReference type="NCBI Taxonomy" id="885580"/>
    <lineage>
        <taxon>Eukaryota</taxon>
        <taxon>Metazoa</taxon>
        <taxon>Chordata</taxon>
        <taxon>Craniata</taxon>
        <taxon>Vertebrata</taxon>
        <taxon>Euteleostomi</taxon>
        <taxon>Mammalia</taxon>
        <taxon>Eutheria</taxon>
        <taxon>Euarchontoglires</taxon>
        <taxon>Glires</taxon>
        <taxon>Rodentia</taxon>
        <taxon>Hystricomorpha</taxon>
        <taxon>Bathyergidae</taxon>
        <taxon>Fukomys</taxon>
    </lineage>
</organism>
<proteinExistence type="predicted"/>
<accession>A0A091DPN0</accession>
<evidence type="ECO:0000313" key="2">
    <source>
        <dbReference type="Proteomes" id="UP000028990"/>
    </source>
</evidence>
<protein>
    <submittedName>
        <fullName evidence="1">Uncharacterized protein</fullName>
    </submittedName>
</protein>
<gene>
    <name evidence="1" type="ORF">H920_05658</name>
</gene>